<dbReference type="GeneID" id="78150535"/>
<dbReference type="PATRIC" id="fig|76936.10.peg.183"/>
<evidence type="ECO:0000313" key="4">
    <source>
        <dbReference type="Proteomes" id="UP000029925"/>
    </source>
</evidence>
<dbReference type="CDD" id="cd02951">
    <property type="entry name" value="SoxW"/>
    <property type="match status" value="1"/>
</dbReference>
<dbReference type="Pfam" id="PF13098">
    <property type="entry name" value="Thioredoxin_2"/>
    <property type="match status" value="1"/>
</dbReference>
<dbReference type="InterPro" id="IPR012336">
    <property type="entry name" value="Thioredoxin-like_fold"/>
</dbReference>
<dbReference type="InterPro" id="IPR041737">
    <property type="entry name" value="SoxW"/>
</dbReference>
<dbReference type="PROSITE" id="PS51257">
    <property type="entry name" value="PROKAR_LIPOPROTEIN"/>
    <property type="match status" value="1"/>
</dbReference>
<evidence type="ECO:0000313" key="2">
    <source>
        <dbReference type="EMBL" id="CUU39075.1"/>
    </source>
</evidence>
<dbReference type="Proteomes" id="UP000029925">
    <property type="component" value="Unassembled WGS sequence"/>
</dbReference>
<evidence type="ECO:0000313" key="5">
    <source>
        <dbReference type="Proteomes" id="UP000064525"/>
    </source>
</evidence>
<keyword evidence="4" id="KW-1185">Reference proteome</keyword>
<protein>
    <submittedName>
        <fullName evidence="2">Thiol:disulfide interchange protein (DsbC), putative</fullName>
    </submittedName>
</protein>
<dbReference type="OrthoDB" id="5366120at2"/>
<evidence type="ECO:0000313" key="3">
    <source>
        <dbReference type="EMBL" id="TLD78128.1"/>
    </source>
</evidence>
<dbReference type="AlphaFoldDB" id="A0A099UFR5"/>
<proteinExistence type="predicted"/>
<dbReference type="InterPro" id="IPR036249">
    <property type="entry name" value="Thioredoxin-like_sf"/>
</dbReference>
<dbReference type="Proteomes" id="UP000064525">
    <property type="component" value="Chromosome I"/>
</dbReference>
<dbReference type="STRING" id="76936.BN2458_PEG0188"/>
<feature type="domain" description="Thioredoxin-like fold" evidence="1">
    <location>
        <begin position="64"/>
        <end position="170"/>
    </location>
</feature>
<dbReference type="SUPFAM" id="SSF52833">
    <property type="entry name" value="Thioredoxin-like"/>
    <property type="match status" value="1"/>
</dbReference>
<dbReference type="EMBL" id="LN907858">
    <property type="protein sequence ID" value="CUU39075.1"/>
    <property type="molecule type" value="Genomic_DNA"/>
</dbReference>
<gene>
    <name evidence="2" type="ORF">BN2458_PEG0188</name>
    <name evidence="3" type="ORF">LS75_007390</name>
</gene>
<dbReference type="RefSeq" id="WP_034343300.1">
    <property type="nucleotide sequence ID" value="NZ_CAMTKE010000009.1"/>
</dbReference>
<evidence type="ECO:0000259" key="1">
    <source>
        <dbReference type="Pfam" id="PF13098"/>
    </source>
</evidence>
<reference evidence="5" key="2">
    <citation type="submission" date="2015-11" db="EMBL/GenBank/DDBJ databases">
        <authorList>
            <person name="Anvar S.Y."/>
        </authorList>
    </citation>
    <scope>NUCLEOTIDE SEQUENCE [LARGE SCALE GENOMIC DNA]</scope>
</reference>
<dbReference type="EMBL" id="JRPF02000009">
    <property type="protein sequence ID" value="TLD78128.1"/>
    <property type="molecule type" value="Genomic_DNA"/>
</dbReference>
<dbReference type="Gene3D" id="3.40.30.10">
    <property type="entry name" value="Glutaredoxin"/>
    <property type="match status" value="1"/>
</dbReference>
<reference evidence="2" key="3">
    <citation type="submission" date="2015-11" db="EMBL/GenBank/DDBJ databases">
        <authorList>
            <person name="Zhang Y."/>
            <person name="Guo Z."/>
        </authorList>
    </citation>
    <scope>NUCLEOTIDE SEQUENCE</scope>
    <source>
        <strain evidence="2">1</strain>
    </source>
</reference>
<organism evidence="2 5">
    <name type="scientific">Helicobacter typhlonius</name>
    <dbReference type="NCBI Taxonomy" id="76936"/>
    <lineage>
        <taxon>Bacteria</taxon>
        <taxon>Pseudomonadati</taxon>
        <taxon>Campylobacterota</taxon>
        <taxon>Epsilonproteobacteria</taxon>
        <taxon>Campylobacterales</taxon>
        <taxon>Helicobacteraceae</taxon>
        <taxon>Helicobacter</taxon>
    </lineage>
</organism>
<reference evidence="3 4" key="1">
    <citation type="journal article" date="2014" name="Genome Announc.">
        <title>Draft genome sequences of eight enterohepatic helicobacter species isolated from both laboratory and wild rodents.</title>
        <authorList>
            <person name="Sheh A."/>
            <person name="Shen Z."/>
            <person name="Fox J.G."/>
        </authorList>
    </citation>
    <scope>NUCLEOTIDE SEQUENCE [LARGE SCALE GENOMIC DNA]</scope>
    <source>
        <strain evidence="3 4">MIT 98-6810</strain>
    </source>
</reference>
<name>A0A099UFR5_9HELI</name>
<accession>A0A099UFR5</accession>
<dbReference type="KEGG" id="hty:BN2458_PEG0188"/>
<sequence length="195" mass="22486">MKKIFKISLLLCMLSIVGCEDEQVKISTAQDKSEILKQAENRDKSSYAGLEDVFLDTKHINTDENKLTLLIFSKNNCTYCDKLKDDIAKNPALKEMLKAHFLPYYVNVSYTKTHILHFGEKEQKIPTYNLMESYVKSPMRPTPTLVFIDKSGEAIYELPGYLPQDKMLKLYEYMASGAWAGKNLQQINREINEEI</sequence>